<sequence length="172" mass="19883">MEQCDEHSPQAHITGGRINTHEMDTDYHDLVTNKSMPKYYWTILDALEPILDEMQQDYPLDIRNIVAMWHQTTKSGQFHGVHNHGPVGITAVLYVDFDPSIHKATTFFAPFHNYINGEVVDYMPDVEEGDVLFFPSYLPHMQEPNFTDVSRTIISFNIMGKEMIPHKTHPRP</sequence>
<dbReference type="InterPro" id="IPR012668">
    <property type="entry name" value="CHP02466"/>
</dbReference>
<dbReference type="RefSeq" id="YP_009325174.1">
    <property type="nucleotide sequence ID" value="NC_031944.1"/>
</dbReference>
<evidence type="ECO:0000313" key="1">
    <source>
        <dbReference type="EMBL" id="AOV61658.1"/>
    </source>
</evidence>
<name>A0A1D8KSJ9_9CAUD</name>
<dbReference type="Proteomes" id="UP000204364">
    <property type="component" value="Segment"/>
</dbReference>
<keyword evidence="2" id="KW-1185">Reference proteome</keyword>
<dbReference type="GeneID" id="30310138"/>
<dbReference type="EMBL" id="KU686210">
    <property type="protein sequence ID" value="AOV61658.1"/>
    <property type="molecule type" value="Genomic_DNA"/>
</dbReference>
<dbReference type="Gene3D" id="2.60.120.620">
    <property type="entry name" value="q2cbj1_9rhob like domain"/>
    <property type="match status" value="1"/>
</dbReference>
<dbReference type="OrthoDB" id="12155at10239"/>
<organism evidence="1 2">
    <name type="scientific">Synechococcus phage S-WAM1</name>
    <dbReference type="NCBI Taxonomy" id="1815521"/>
    <lineage>
        <taxon>Viruses</taxon>
        <taxon>Duplodnaviria</taxon>
        <taxon>Heunggongvirae</taxon>
        <taxon>Uroviricota</taxon>
        <taxon>Caudoviricetes</taxon>
        <taxon>Pantevenvirales</taxon>
        <taxon>Kyanoviridae</taxon>
        <taxon>Sokavirus</taxon>
        <taxon>Sokavirus swam1</taxon>
    </lineage>
</organism>
<dbReference type="Pfam" id="PF13759">
    <property type="entry name" value="2OG-FeII_Oxy_5"/>
    <property type="match status" value="1"/>
</dbReference>
<gene>
    <name evidence="1" type="ORF">P090810_185</name>
</gene>
<evidence type="ECO:0000313" key="2">
    <source>
        <dbReference type="Proteomes" id="UP000204364"/>
    </source>
</evidence>
<accession>A0A1D8KSJ9</accession>
<dbReference type="SUPFAM" id="SSF51197">
    <property type="entry name" value="Clavaminate synthase-like"/>
    <property type="match status" value="1"/>
</dbReference>
<reference evidence="1 2" key="1">
    <citation type="journal article" date="2016" name="Virology">
        <title>The genomic content and context of auxiliary metabolic genes in marine cyanomyoviruses.</title>
        <authorList>
            <person name="Crummett L.T."/>
            <person name="Puxty R.J."/>
            <person name="Weihe C."/>
            <person name="Marston M.F."/>
            <person name="Martiny J.B."/>
        </authorList>
    </citation>
    <scope>NUCLEOTIDE SEQUENCE [LARGE SCALE GENOMIC DNA]</scope>
    <source>
        <strain evidence="1">0810PA09</strain>
    </source>
</reference>
<protein>
    <submittedName>
        <fullName evidence="1">2OG-Fe(II) oxygenase superfamily domain containing protein</fullName>
    </submittedName>
</protein>
<proteinExistence type="predicted"/>
<dbReference type="KEGG" id="vg:30310138"/>